<evidence type="ECO:0000313" key="3">
    <source>
        <dbReference type="EMBL" id="PTO34770.1"/>
    </source>
</evidence>
<dbReference type="AlphaFoldDB" id="A0A1A6G7Y1"/>
<reference evidence="3 5" key="2">
    <citation type="submission" date="2018-03" db="EMBL/GenBank/DDBJ databases">
        <title>Draft genome sequences of four Enterococcus mundtii strains isolated from beef slaughterhouses in Kenya.</title>
        <authorList>
            <person name="Wambui J."/>
            <person name="Stevens M."/>
            <person name="Njage P."/>
            <person name="Stephan R."/>
            <person name="Tasara T."/>
        </authorList>
    </citation>
    <scope>NUCLEOTIDE SEQUENCE [LARGE SCALE GENOMIC DNA]</scope>
    <source>
        <strain evidence="3 5">H18-EM</strain>
    </source>
</reference>
<sequence length="77" mass="9199">MRKQYTSELTQLTVIEIVTKLSEKKRNFSFRDIEEEYQQPLSAADKFLIRCLIVKKFNLKIEYFSSSKANQLQFCKI</sequence>
<evidence type="ECO:0000313" key="2">
    <source>
        <dbReference type="EMBL" id="ONN40819.1"/>
    </source>
</evidence>
<dbReference type="OrthoDB" id="2190801at2"/>
<dbReference type="EMBL" id="MSTR01000018">
    <property type="protein sequence ID" value="ONN40819.1"/>
    <property type="molecule type" value="Genomic_DNA"/>
</dbReference>
<comment type="caution">
    <text evidence="2">The sequence shown here is derived from an EMBL/GenBank/DDBJ whole genome shotgun (WGS) entry which is preliminary data.</text>
</comment>
<dbReference type="Proteomes" id="UP000244022">
    <property type="component" value="Unassembled WGS sequence"/>
</dbReference>
<reference evidence="1 6" key="3">
    <citation type="submission" date="2020-04" db="EMBL/GenBank/DDBJ databases">
        <authorList>
            <person name="Abaymova A."/>
            <person name="Teymurazov M."/>
            <person name="Tazyna O."/>
            <person name="Chatushin Y."/>
            <person name="Svetoch E."/>
            <person name="Pereligyn V."/>
            <person name="Pohylenko V."/>
            <person name="Platonov M."/>
            <person name="Kartsev N."/>
            <person name="Skryabin Y."/>
            <person name="Sizova A."/>
            <person name="Solomentsev V."/>
            <person name="Kislichkina A."/>
            <person name="Bogun A."/>
        </authorList>
    </citation>
    <scope>NUCLEOTIDE SEQUENCE [LARGE SCALE GENOMIC DNA]</scope>
    <source>
        <strain evidence="1">SCPM-O-B-8398</strain>
        <strain evidence="6">SCPM-O-B-8398 (E28)</strain>
    </source>
</reference>
<evidence type="ECO:0000313" key="6">
    <source>
        <dbReference type="Proteomes" id="UP000557857"/>
    </source>
</evidence>
<proteinExistence type="predicted"/>
<protein>
    <submittedName>
        <fullName evidence="2">Uncharacterized protein</fullName>
    </submittedName>
</protein>
<reference evidence="2 4" key="1">
    <citation type="submission" date="2016-12" db="EMBL/GenBank/DDBJ databases">
        <authorList>
            <person name="Song W.-J."/>
            <person name="Kurnit D.M."/>
        </authorList>
    </citation>
    <scope>NUCLEOTIDE SEQUENCE [LARGE SCALE GENOMIC DNA]</scope>
    <source>
        <strain evidence="2 4">CGB1038-1_S1</strain>
    </source>
</reference>
<evidence type="ECO:0000313" key="5">
    <source>
        <dbReference type="Proteomes" id="UP000244022"/>
    </source>
</evidence>
<name>A0A1A6G7Y1_ENTMU</name>
<evidence type="ECO:0000313" key="4">
    <source>
        <dbReference type="Proteomes" id="UP000189299"/>
    </source>
</evidence>
<dbReference type="RefSeq" id="WP_019722524.1">
    <property type="nucleotide sequence ID" value="NZ_CABMMO010000018.1"/>
</dbReference>
<evidence type="ECO:0000313" key="1">
    <source>
        <dbReference type="EMBL" id="NMP58486.1"/>
    </source>
</evidence>
<gene>
    <name evidence="2" type="ORF">BTN92_14385</name>
    <name evidence="3" type="ORF">C6N14_10550</name>
    <name evidence="1" type="ORF">HI921_08425</name>
</gene>
<dbReference type="EMBL" id="JABCAG010000021">
    <property type="protein sequence ID" value="NMP58486.1"/>
    <property type="molecule type" value="Genomic_DNA"/>
</dbReference>
<accession>A0A1A6G7Y1</accession>
<dbReference type="Proteomes" id="UP000557857">
    <property type="component" value="Unassembled WGS sequence"/>
</dbReference>
<dbReference type="Proteomes" id="UP000189299">
    <property type="component" value="Unassembled WGS sequence"/>
</dbReference>
<dbReference type="EMBL" id="PYGR01000046">
    <property type="protein sequence ID" value="PTO34770.1"/>
    <property type="molecule type" value="Genomic_DNA"/>
</dbReference>
<organism evidence="2 4">
    <name type="scientific">Enterococcus mundtii</name>
    <dbReference type="NCBI Taxonomy" id="53346"/>
    <lineage>
        <taxon>Bacteria</taxon>
        <taxon>Bacillati</taxon>
        <taxon>Bacillota</taxon>
        <taxon>Bacilli</taxon>
        <taxon>Lactobacillales</taxon>
        <taxon>Enterococcaceae</taxon>
        <taxon>Enterococcus</taxon>
    </lineage>
</organism>